<protein>
    <submittedName>
        <fullName evidence="1">Uncharacterized protein</fullName>
    </submittedName>
</protein>
<sequence length="254" mass="27978">APQLELLVQGVSTRVQKLERSRGQISKDLSDMLLEVKQLQQIAGCDEADEDEEELMTVARRGTRFKTVPAPLPQVPEGRPLTRAHTERLCPPPGLALPLPESLSVKPKDVDGVSACRVEWRIDSIKTKFKDCLVRPLVSPQFEAGGLPELRLLVFPNLGDLEGLTMREQKSRYEVRFADGSPLNGALKFKVVTEIGGRLDIKFNLFIGDVVQGPVEHNFADHVIAGFEFSNNWLESSSAGSLTVGVEVIEINGI</sequence>
<evidence type="ECO:0000313" key="2">
    <source>
        <dbReference type="Proteomes" id="UP001642484"/>
    </source>
</evidence>
<dbReference type="Proteomes" id="UP001642484">
    <property type="component" value="Unassembled WGS sequence"/>
</dbReference>
<feature type="non-terminal residue" evidence="1">
    <location>
        <position position="254"/>
    </location>
</feature>
<accession>A0ABP0PR15</accession>
<comment type="caution">
    <text evidence="1">The sequence shown here is derived from an EMBL/GenBank/DDBJ whole genome shotgun (WGS) entry which is preliminary data.</text>
</comment>
<feature type="non-terminal residue" evidence="1">
    <location>
        <position position="1"/>
    </location>
</feature>
<dbReference type="EMBL" id="CAXAMN010023572">
    <property type="protein sequence ID" value="CAK9078477.1"/>
    <property type="molecule type" value="Genomic_DNA"/>
</dbReference>
<organism evidence="1 2">
    <name type="scientific">Durusdinium trenchii</name>
    <dbReference type="NCBI Taxonomy" id="1381693"/>
    <lineage>
        <taxon>Eukaryota</taxon>
        <taxon>Sar</taxon>
        <taxon>Alveolata</taxon>
        <taxon>Dinophyceae</taxon>
        <taxon>Suessiales</taxon>
        <taxon>Symbiodiniaceae</taxon>
        <taxon>Durusdinium</taxon>
    </lineage>
</organism>
<proteinExistence type="predicted"/>
<evidence type="ECO:0000313" key="1">
    <source>
        <dbReference type="EMBL" id="CAK9078477.1"/>
    </source>
</evidence>
<name>A0ABP0PR15_9DINO</name>
<keyword evidence="2" id="KW-1185">Reference proteome</keyword>
<reference evidence="1 2" key="1">
    <citation type="submission" date="2024-02" db="EMBL/GenBank/DDBJ databases">
        <authorList>
            <person name="Chen Y."/>
            <person name="Shah S."/>
            <person name="Dougan E. K."/>
            <person name="Thang M."/>
            <person name="Chan C."/>
        </authorList>
    </citation>
    <scope>NUCLEOTIDE SEQUENCE [LARGE SCALE GENOMIC DNA]</scope>
</reference>
<gene>
    <name evidence="1" type="ORF">CCMP2556_LOCUS38688</name>
</gene>